<dbReference type="AlphaFoldDB" id="A0A848IZT1"/>
<dbReference type="EMBL" id="JABBNU010000006">
    <property type="protein sequence ID" value="NMM48891.1"/>
    <property type="molecule type" value="Genomic_DNA"/>
</dbReference>
<name>A0A848IZT1_9BACT</name>
<proteinExistence type="predicted"/>
<evidence type="ECO:0000313" key="2">
    <source>
        <dbReference type="Proteomes" id="UP000559010"/>
    </source>
</evidence>
<organism evidence="1 2">
    <name type="scientific">Marinigracilibium pacificum</name>
    <dbReference type="NCBI Taxonomy" id="2729599"/>
    <lineage>
        <taxon>Bacteria</taxon>
        <taxon>Pseudomonadati</taxon>
        <taxon>Bacteroidota</taxon>
        <taxon>Cytophagia</taxon>
        <taxon>Cytophagales</taxon>
        <taxon>Flammeovirgaceae</taxon>
        <taxon>Marinigracilibium</taxon>
    </lineage>
</organism>
<evidence type="ECO:0000313" key="1">
    <source>
        <dbReference type="EMBL" id="NMM48891.1"/>
    </source>
</evidence>
<dbReference type="InterPro" id="IPR021471">
    <property type="entry name" value="DUF3124"/>
</dbReference>
<comment type="caution">
    <text evidence="1">The sequence shown here is derived from an EMBL/GenBank/DDBJ whole genome shotgun (WGS) entry which is preliminary data.</text>
</comment>
<dbReference type="Proteomes" id="UP000559010">
    <property type="component" value="Unassembled WGS sequence"/>
</dbReference>
<dbReference type="RefSeq" id="WP_169681293.1">
    <property type="nucleotide sequence ID" value="NZ_JABBNU010000006.1"/>
</dbReference>
<protein>
    <submittedName>
        <fullName evidence="1">DUF3124 domain-containing protein</fullName>
    </submittedName>
</protein>
<gene>
    <name evidence="1" type="ORF">HH304_10815</name>
</gene>
<dbReference type="PROSITE" id="PS51257">
    <property type="entry name" value="PROKAR_LIPOPROTEIN"/>
    <property type="match status" value="1"/>
</dbReference>
<accession>A0A848IZT1</accession>
<sequence length="170" mass="19466">MKNLSLIFLLMLTTLSCQEEKSTYATVNPVNWDLRTTDLSPQDSLINGQSYLSVYSQIYSQTEHRTHDLTATISLRNMNASDTLYITKAEYFDTHGKSIRTYFKKTIYIAPMETVEIIIKEEDREGGTGGNFIFDWSIKPNTYEPLFEAVMISTYGQQGLSFTTQGKRLK</sequence>
<keyword evidence="2" id="KW-1185">Reference proteome</keyword>
<dbReference type="Pfam" id="PF11322">
    <property type="entry name" value="DUF3124"/>
    <property type="match status" value="1"/>
</dbReference>
<reference evidence="1 2" key="1">
    <citation type="submission" date="2020-04" db="EMBL/GenBank/DDBJ databases">
        <title>Flammeovirgaceae bacterium KN852 isolated from deep sea.</title>
        <authorList>
            <person name="Zhang D.-C."/>
        </authorList>
    </citation>
    <scope>NUCLEOTIDE SEQUENCE [LARGE SCALE GENOMIC DNA]</scope>
    <source>
        <strain evidence="1 2">KN852</strain>
    </source>
</reference>